<dbReference type="Proteomes" id="UP000177574">
    <property type="component" value="Unassembled WGS sequence"/>
</dbReference>
<proteinExistence type="predicted"/>
<protein>
    <submittedName>
        <fullName evidence="1">Uncharacterized protein</fullName>
    </submittedName>
</protein>
<sequence length="113" mass="12239">MVTIDVHGPFFDDTAQALADLQAAFSRMRTADALARLAVSQFKLSPSDAVEQMMMKDVVDMLSSVFYSTGEMPAVASDSVDLQVNLLLLQVPPLVRGLSVFGGCRRLDKAAEM</sequence>
<dbReference type="AlphaFoldDB" id="A0A1F7VHB2"/>
<name>A0A1F7VHB2_9BACT</name>
<evidence type="ECO:0000313" key="1">
    <source>
        <dbReference type="EMBL" id="OGL89548.1"/>
    </source>
</evidence>
<gene>
    <name evidence="1" type="ORF">A3I45_04700</name>
</gene>
<comment type="caution">
    <text evidence="1">The sequence shown here is derived from an EMBL/GenBank/DDBJ whole genome shotgun (WGS) entry which is preliminary data.</text>
</comment>
<dbReference type="EMBL" id="MGET01000033">
    <property type="protein sequence ID" value="OGL89548.1"/>
    <property type="molecule type" value="Genomic_DNA"/>
</dbReference>
<reference evidence="1 2" key="1">
    <citation type="journal article" date="2016" name="Nat. Commun.">
        <title>Thousands of microbial genomes shed light on interconnected biogeochemical processes in an aquifer system.</title>
        <authorList>
            <person name="Anantharaman K."/>
            <person name="Brown C.T."/>
            <person name="Hug L.A."/>
            <person name="Sharon I."/>
            <person name="Castelle C.J."/>
            <person name="Probst A.J."/>
            <person name="Thomas B.C."/>
            <person name="Singh A."/>
            <person name="Wilkins M.J."/>
            <person name="Karaoz U."/>
            <person name="Brodie E.L."/>
            <person name="Williams K.H."/>
            <person name="Hubbard S.S."/>
            <person name="Banfield J.F."/>
        </authorList>
    </citation>
    <scope>NUCLEOTIDE SEQUENCE [LARGE SCALE GENOMIC DNA]</scope>
</reference>
<evidence type="ECO:0000313" key="2">
    <source>
        <dbReference type="Proteomes" id="UP000177574"/>
    </source>
</evidence>
<accession>A0A1F7VHB2</accession>
<organism evidence="1 2">
    <name type="scientific">Candidatus Uhrbacteria bacterium RIFCSPLOWO2_02_FULL_53_10</name>
    <dbReference type="NCBI Taxonomy" id="1802411"/>
    <lineage>
        <taxon>Bacteria</taxon>
        <taxon>Candidatus Uhriibacteriota</taxon>
    </lineage>
</organism>